<dbReference type="STRING" id="29539.SAMN02745716_0830"/>
<protein>
    <submittedName>
        <fullName evidence="3">Diguanylate cyclase (GGDEF) domain-containing protein</fullName>
    </submittedName>
</protein>
<dbReference type="SUPFAM" id="SSF55073">
    <property type="entry name" value="Nucleotide cyclase"/>
    <property type="match status" value="1"/>
</dbReference>
<feature type="transmembrane region" description="Helical" evidence="1">
    <location>
        <begin position="41"/>
        <end position="62"/>
    </location>
</feature>
<dbReference type="Proteomes" id="UP000222056">
    <property type="component" value="Unassembled WGS sequence"/>
</dbReference>
<feature type="transmembrane region" description="Helical" evidence="1">
    <location>
        <begin position="105"/>
        <end position="135"/>
    </location>
</feature>
<dbReference type="InterPro" id="IPR000160">
    <property type="entry name" value="GGDEF_dom"/>
</dbReference>
<dbReference type="EMBL" id="FNWJ01000001">
    <property type="protein sequence ID" value="SEH11629.1"/>
    <property type="molecule type" value="Genomic_DNA"/>
</dbReference>
<dbReference type="AlphaFoldDB" id="A0A1H6FL84"/>
<dbReference type="InterPro" id="IPR029787">
    <property type="entry name" value="Nucleotide_cyclase"/>
</dbReference>
<keyword evidence="1" id="KW-0472">Membrane</keyword>
<dbReference type="InterPro" id="IPR050469">
    <property type="entry name" value="Diguanylate_Cyclase"/>
</dbReference>
<dbReference type="PROSITE" id="PS50887">
    <property type="entry name" value="GGDEF"/>
    <property type="match status" value="1"/>
</dbReference>
<keyword evidence="4" id="KW-1185">Reference proteome</keyword>
<name>A0A1H6FL84_THEAL</name>
<evidence type="ECO:0000259" key="2">
    <source>
        <dbReference type="PROSITE" id="PS50887"/>
    </source>
</evidence>
<keyword evidence="1" id="KW-0812">Transmembrane</keyword>
<dbReference type="NCBIfam" id="TIGR00254">
    <property type="entry name" value="GGDEF"/>
    <property type="match status" value="1"/>
</dbReference>
<dbReference type="GO" id="GO:0052621">
    <property type="term" value="F:diguanylate cyclase activity"/>
    <property type="evidence" value="ECO:0007669"/>
    <property type="project" value="TreeGrafter"/>
</dbReference>
<feature type="transmembrane region" description="Helical" evidence="1">
    <location>
        <begin position="147"/>
        <end position="165"/>
    </location>
</feature>
<sequence>MQQEQRERARANTLGGLACSLIAYVLTVPYIVATWERPNRSLMLAALCAVLVEIAVISVLPLRVVFKTSLRAQLIAAAWSLSCVTLVAFNASLDGGLDSPLTPLMFVPVVFASLVYETWLVAIVGAVGLGAAAAVGLLDGDARWTETFVFCGAVAVVSGTCVWQATMARRRREELAMISRTDPLTGCLNRRGFAEQFEAARERARRTRGTFALIEFDIDDFKRVNDVYGHETGDRLLVQLVRRMRQVVRTADPIGRLGGDEFMVLADGADRPGAERLAQRIRSAIAPQVISVGISVFPEDGESFDALYRAADRRVYREKQEHQTAARER</sequence>
<dbReference type="InterPro" id="IPR043128">
    <property type="entry name" value="Rev_trsase/Diguanyl_cyclase"/>
</dbReference>
<reference evidence="4" key="1">
    <citation type="submission" date="2016-10" db="EMBL/GenBank/DDBJ databases">
        <authorList>
            <person name="Varghese N."/>
            <person name="Submissions S."/>
        </authorList>
    </citation>
    <scope>NUCLEOTIDE SEQUENCE [LARGE SCALE GENOMIC DNA]</scope>
    <source>
        <strain evidence="4">ATCC 35263</strain>
    </source>
</reference>
<dbReference type="PANTHER" id="PTHR45138">
    <property type="entry name" value="REGULATORY COMPONENTS OF SENSORY TRANSDUCTION SYSTEM"/>
    <property type="match status" value="1"/>
</dbReference>
<evidence type="ECO:0000313" key="4">
    <source>
        <dbReference type="Proteomes" id="UP000222056"/>
    </source>
</evidence>
<evidence type="ECO:0000313" key="3">
    <source>
        <dbReference type="EMBL" id="SEH11629.1"/>
    </source>
</evidence>
<dbReference type="CDD" id="cd01949">
    <property type="entry name" value="GGDEF"/>
    <property type="match status" value="1"/>
</dbReference>
<dbReference type="Pfam" id="PF00990">
    <property type="entry name" value="GGDEF"/>
    <property type="match status" value="1"/>
</dbReference>
<dbReference type="OrthoDB" id="23692at2"/>
<evidence type="ECO:0000256" key="1">
    <source>
        <dbReference type="SAM" id="Phobius"/>
    </source>
</evidence>
<dbReference type="Gene3D" id="3.30.70.270">
    <property type="match status" value="1"/>
</dbReference>
<dbReference type="SMART" id="SM00267">
    <property type="entry name" value="GGDEF"/>
    <property type="match status" value="1"/>
</dbReference>
<gene>
    <name evidence="3" type="ORF">SAMN02745716_0830</name>
</gene>
<keyword evidence="1" id="KW-1133">Transmembrane helix</keyword>
<accession>A0A1H6FL84</accession>
<feature type="domain" description="GGDEF" evidence="2">
    <location>
        <begin position="209"/>
        <end position="329"/>
    </location>
</feature>
<feature type="transmembrane region" description="Helical" evidence="1">
    <location>
        <begin position="74"/>
        <end position="93"/>
    </location>
</feature>
<proteinExistence type="predicted"/>
<feature type="transmembrane region" description="Helical" evidence="1">
    <location>
        <begin position="12"/>
        <end position="35"/>
    </location>
</feature>
<dbReference type="PANTHER" id="PTHR45138:SF9">
    <property type="entry name" value="DIGUANYLATE CYCLASE DGCM-RELATED"/>
    <property type="match status" value="1"/>
</dbReference>
<organism evidence="3 4">
    <name type="scientific">Thermoleophilum album</name>
    <dbReference type="NCBI Taxonomy" id="29539"/>
    <lineage>
        <taxon>Bacteria</taxon>
        <taxon>Bacillati</taxon>
        <taxon>Actinomycetota</taxon>
        <taxon>Thermoleophilia</taxon>
        <taxon>Thermoleophilales</taxon>
        <taxon>Thermoleophilaceae</taxon>
        <taxon>Thermoleophilum</taxon>
    </lineage>
</organism>